<protein>
    <submittedName>
        <fullName evidence="1">Uncharacterized protein</fullName>
    </submittedName>
</protein>
<reference evidence="1 2" key="1">
    <citation type="journal article" date="2023" name="Life. Sci Alliance">
        <title>Evolutionary insights into 3D genome organization and epigenetic landscape of Vigna mungo.</title>
        <authorList>
            <person name="Junaid A."/>
            <person name="Singh B."/>
            <person name="Bhatia S."/>
        </authorList>
    </citation>
    <scope>NUCLEOTIDE SEQUENCE [LARGE SCALE GENOMIC DNA]</scope>
    <source>
        <strain evidence="1">Urdbean</strain>
    </source>
</reference>
<feature type="non-terminal residue" evidence="1">
    <location>
        <position position="1"/>
    </location>
</feature>
<sequence>SNSRWLVDKDSARKLEIPLWPLLEARSAGVLTSGISGYGYVTAIVDAPMDTKTSTGSLPNTTILTPDLNNFSPSSYGLLLCGYLSSFLSSSLAKNSPSSENFLPFLMVCRLSFLASIPFFS</sequence>
<organism evidence="1 2">
    <name type="scientific">Vigna mungo</name>
    <name type="common">Black gram</name>
    <name type="synonym">Phaseolus mungo</name>
    <dbReference type="NCBI Taxonomy" id="3915"/>
    <lineage>
        <taxon>Eukaryota</taxon>
        <taxon>Viridiplantae</taxon>
        <taxon>Streptophyta</taxon>
        <taxon>Embryophyta</taxon>
        <taxon>Tracheophyta</taxon>
        <taxon>Spermatophyta</taxon>
        <taxon>Magnoliopsida</taxon>
        <taxon>eudicotyledons</taxon>
        <taxon>Gunneridae</taxon>
        <taxon>Pentapetalae</taxon>
        <taxon>rosids</taxon>
        <taxon>fabids</taxon>
        <taxon>Fabales</taxon>
        <taxon>Fabaceae</taxon>
        <taxon>Papilionoideae</taxon>
        <taxon>50 kb inversion clade</taxon>
        <taxon>NPAAA clade</taxon>
        <taxon>indigoferoid/millettioid clade</taxon>
        <taxon>Phaseoleae</taxon>
        <taxon>Vigna</taxon>
    </lineage>
</organism>
<dbReference type="Proteomes" id="UP001374535">
    <property type="component" value="Chromosome 1"/>
</dbReference>
<gene>
    <name evidence="1" type="ORF">V8G54_000540</name>
</gene>
<feature type="non-terminal residue" evidence="1">
    <location>
        <position position="121"/>
    </location>
</feature>
<name>A0AAQ3P6P7_VIGMU</name>
<dbReference type="EMBL" id="CP144700">
    <property type="protein sequence ID" value="WVZ21996.1"/>
    <property type="molecule type" value="Genomic_DNA"/>
</dbReference>
<proteinExistence type="predicted"/>
<accession>A0AAQ3P6P7</accession>
<keyword evidence="2" id="KW-1185">Reference proteome</keyword>
<dbReference type="AlphaFoldDB" id="A0AAQ3P6P7"/>
<evidence type="ECO:0000313" key="1">
    <source>
        <dbReference type="EMBL" id="WVZ21996.1"/>
    </source>
</evidence>
<evidence type="ECO:0000313" key="2">
    <source>
        <dbReference type="Proteomes" id="UP001374535"/>
    </source>
</evidence>